<reference evidence="4" key="1">
    <citation type="journal article" date="2024" name="Algal Res.">
        <title>Biochemical, toxicological and genomic investigation of a high-biomass producing Limnothrix strain isolated from Italian shallow drinking water reservoir.</title>
        <authorList>
            <person name="Simonazzi M."/>
            <person name="Shishido T.K."/>
            <person name="Delbaje E."/>
            <person name="Wahlsten M."/>
            <person name="Fewer D.P."/>
            <person name="Sivonen K."/>
            <person name="Pezzolesi L."/>
            <person name="Pistocchi R."/>
        </authorList>
    </citation>
    <scope>NUCLEOTIDE SEQUENCE [LARGE SCALE GENOMIC DNA]</scope>
    <source>
        <strain evidence="4">LRLZ20PSL1</strain>
    </source>
</reference>
<dbReference type="EMBL" id="JAZAQF010000034">
    <property type="protein sequence ID" value="MFG3817333.1"/>
    <property type="molecule type" value="Genomic_DNA"/>
</dbReference>
<dbReference type="InterPro" id="IPR037215">
    <property type="entry name" value="GUN4-like_sf"/>
</dbReference>
<proteinExistence type="predicted"/>
<organism evidence="3 4">
    <name type="scientific">Limnothrix redekei LRLZ20PSL1</name>
    <dbReference type="NCBI Taxonomy" id="3112953"/>
    <lineage>
        <taxon>Bacteria</taxon>
        <taxon>Bacillati</taxon>
        <taxon>Cyanobacteriota</taxon>
        <taxon>Cyanophyceae</taxon>
        <taxon>Pseudanabaenales</taxon>
        <taxon>Pseudanabaenaceae</taxon>
        <taxon>Limnothrix</taxon>
    </lineage>
</organism>
<evidence type="ECO:0000259" key="2">
    <source>
        <dbReference type="Pfam" id="PF05419"/>
    </source>
</evidence>
<protein>
    <submittedName>
        <fullName evidence="3">GUN4 domain-containing protein</fullName>
    </submittedName>
</protein>
<feature type="region of interest" description="Disordered" evidence="1">
    <location>
        <begin position="126"/>
        <end position="213"/>
    </location>
</feature>
<dbReference type="CDD" id="cd16383">
    <property type="entry name" value="GUN4"/>
    <property type="match status" value="1"/>
</dbReference>
<feature type="compositionally biased region" description="Polar residues" evidence="1">
    <location>
        <begin position="136"/>
        <end position="156"/>
    </location>
</feature>
<dbReference type="PANTHER" id="PTHR34800">
    <property type="entry name" value="TETRAPYRROLE-BINDING PROTEIN, CHLOROPLASTIC"/>
    <property type="match status" value="1"/>
</dbReference>
<feature type="domain" description="GUN4-like" evidence="2">
    <location>
        <begin position="241"/>
        <end position="368"/>
    </location>
</feature>
<dbReference type="PANTHER" id="PTHR34800:SF1">
    <property type="entry name" value="TETRAPYRROLE-BINDING PROTEIN, CHLOROPLASTIC"/>
    <property type="match status" value="1"/>
</dbReference>
<feature type="compositionally biased region" description="Basic and acidic residues" evidence="1">
    <location>
        <begin position="193"/>
        <end position="206"/>
    </location>
</feature>
<dbReference type="SUPFAM" id="SSF140869">
    <property type="entry name" value="GUN4-like"/>
    <property type="match status" value="1"/>
</dbReference>
<comment type="caution">
    <text evidence="3">The sequence shown here is derived from an EMBL/GenBank/DDBJ whole genome shotgun (WGS) entry which is preliminary data.</text>
</comment>
<name>A0ABW7C830_9CYAN</name>
<sequence length="380" mass="42089">MAAVRCPICSTELSDTEVLCPTCGWDNSPLPEALVGTGSDRATIALLRARDQVRTTWAREFWQRLNLDAKLNHIEGQLKRARQERSHLYLELTQLQESQKLLLQTLSPEWLETLQQLQGQLQQQIQALKQGAGPQRSPQTGSPQAGSQGQSHSIESGSDPLPFDLGPLDTAALQDAGNASSAVHSAPPLANPDRNENPFHLPEHRPPAPMPPAHGLPTEEEVTILQFVMPSPGPTPAPVDRYGRLSQLLEAQKWLEADRETTRIMLKVVGREGASWLRVEDIEQFPKGDLTEIDRLWTIHSNNHFGFRIQYDIWLEVTSQTASPVEAWCRFGDRLGWTSQKSRNFSLSAPAGHLPYCSAVGVWWCSGLFPQVVNAALGSA</sequence>
<dbReference type="Pfam" id="PF05419">
    <property type="entry name" value="GUN4"/>
    <property type="match status" value="1"/>
</dbReference>
<dbReference type="InterPro" id="IPR008629">
    <property type="entry name" value="GUN4-like"/>
</dbReference>
<dbReference type="Gene3D" id="1.10.10.1770">
    <property type="entry name" value="Gun4-like"/>
    <property type="match status" value="1"/>
</dbReference>
<dbReference type="RefSeq" id="WP_393011586.1">
    <property type="nucleotide sequence ID" value="NZ_JAZAQF010000034.1"/>
</dbReference>
<evidence type="ECO:0000313" key="3">
    <source>
        <dbReference type="EMBL" id="MFG3817333.1"/>
    </source>
</evidence>
<evidence type="ECO:0000256" key="1">
    <source>
        <dbReference type="SAM" id="MobiDB-lite"/>
    </source>
</evidence>
<gene>
    <name evidence="3" type="ORF">VPK24_06755</name>
</gene>
<keyword evidence="4" id="KW-1185">Reference proteome</keyword>
<dbReference type="Gene3D" id="1.25.40.620">
    <property type="match status" value="1"/>
</dbReference>
<accession>A0ABW7C830</accession>
<dbReference type="Proteomes" id="UP001604335">
    <property type="component" value="Unassembled WGS sequence"/>
</dbReference>
<evidence type="ECO:0000313" key="4">
    <source>
        <dbReference type="Proteomes" id="UP001604335"/>
    </source>
</evidence>